<reference evidence="1" key="1">
    <citation type="journal article" date="2014" name="Microbiology">
        <title>A 2,4-dichlorophenoxyacetic acid degradation plasmid pM7012 discloses distribution of an unclassified megaplasmid group across bacterial species.</title>
        <authorList>
            <person name="Sakai Y."/>
            <person name="Ogawa N."/>
            <person name="Shimomura Y."/>
            <person name="Fujii T."/>
        </authorList>
    </citation>
    <scope>NUCLEOTIDE SEQUENCE</scope>
    <source>
        <strain evidence="1">M701</strain>
    </source>
</reference>
<dbReference type="EMBL" id="AB853026">
    <property type="protein sequence ID" value="BAO18791.1"/>
    <property type="molecule type" value="Genomic_DNA"/>
</dbReference>
<dbReference type="RefSeq" id="WP_023842334.1">
    <property type="nucleotide sequence ID" value="NC_022995.1"/>
</dbReference>
<name>V5YPD1_9BURK</name>
<reference evidence="1" key="2">
    <citation type="submission" date="2024-06" db="EMBL/GenBank/DDBJ databases">
        <authorList>
            <person name="Sakai Y."/>
            <person name="Fujii T."/>
        </authorList>
    </citation>
    <scope>NUCLEOTIDE SEQUENCE</scope>
    <source>
        <strain evidence="1">M701</strain>
        <plasmid evidence="1">pM7012</plasmid>
    </source>
</reference>
<geneLocation type="plasmid" evidence="1">
    <name>pM7012</name>
</geneLocation>
<sequence length="149" mass="16660">MEKMHCIAVVLEEGASWSTDLVNRAGGKIYRTYLFDALKRLNVCETSSSYELHPLYTTPLKDDERGSLAMELESHETDAVMYIPCSVLHELPEGSFVDFQEDVIPEGLSRADAFRAMKDYVRGNPILEMPAASPRSVGAIEDQLMSERG</sequence>
<organism evidence="1">
    <name type="scientific">Burkholderia sp. M701</name>
    <dbReference type="NCBI Taxonomy" id="326454"/>
    <lineage>
        <taxon>Bacteria</taxon>
        <taxon>Pseudomonadati</taxon>
        <taxon>Pseudomonadota</taxon>
        <taxon>Betaproteobacteria</taxon>
        <taxon>Burkholderiales</taxon>
        <taxon>Burkholderiaceae</taxon>
        <taxon>Burkholderia</taxon>
    </lineage>
</organism>
<proteinExistence type="predicted"/>
<dbReference type="AlphaFoldDB" id="V5YPD1"/>
<accession>V5YPD1</accession>
<protein>
    <submittedName>
        <fullName evidence="1">Uncharacterized protein</fullName>
    </submittedName>
</protein>
<keyword evidence="1" id="KW-0614">Plasmid</keyword>
<evidence type="ECO:0000313" key="1">
    <source>
        <dbReference type="EMBL" id="BAO18791.1"/>
    </source>
</evidence>